<dbReference type="AlphaFoldDB" id="A0ABD1D0P0"/>
<accession>A0ABD1D0P0</accession>
<organism evidence="1 2">
    <name type="scientific">Culex pipiens pipiens</name>
    <name type="common">Northern house mosquito</name>
    <dbReference type="NCBI Taxonomy" id="38569"/>
    <lineage>
        <taxon>Eukaryota</taxon>
        <taxon>Metazoa</taxon>
        <taxon>Ecdysozoa</taxon>
        <taxon>Arthropoda</taxon>
        <taxon>Hexapoda</taxon>
        <taxon>Insecta</taxon>
        <taxon>Pterygota</taxon>
        <taxon>Neoptera</taxon>
        <taxon>Endopterygota</taxon>
        <taxon>Diptera</taxon>
        <taxon>Nematocera</taxon>
        <taxon>Culicoidea</taxon>
        <taxon>Culicidae</taxon>
        <taxon>Culicinae</taxon>
        <taxon>Culicini</taxon>
        <taxon>Culex</taxon>
        <taxon>Culex</taxon>
    </lineage>
</organism>
<evidence type="ECO:0000313" key="2">
    <source>
        <dbReference type="Proteomes" id="UP001562425"/>
    </source>
</evidence>
<name>A0ABD1D0P0_CULPP</name>
<keyword evidence="2" id="KW-1185">Reference proteome</keyword>
<sequence length="107" mass="12021">MLTRNNRTEIAKAEKIPGGSIDESCVLHRFMLNRDVHRRPGITTVTGGTLRRRRLRSWSEGLSFSGPPSAICQPPKLTQQNGYAGVGGRELDAEVKEHLKLRREENL</sequence>
<reference evidence="1 2" key="1">
    <citation type="submission" date="2024-05" db="EMBL/GenBank/DDBJ databases">
        <title>Culex pipiens pipiens assembly and annotation.</title>
        <authorList>
            <person name="Alout H."/>
            <person name="Durand T."/>
        </authorList>
    </citation>
    <scope>NUCLEOTIDE SEQUENCE [LARGE SCALE GENOMIC DNA]</scope>
    <source>
        <strain evidence="1">HA-2024</strain>
        <tissue evidence="1">Whole body</tissue>
    </source>
</reference>
<evidence type="ECO:0000313" key="1">
    <source>
        <dbReference type="EMBL" id="KAL1386068.1"/>
    </source>
</evidence>
<gene>
    <name evidence="1" type="ORF">pipiens_012881</name>
</gene>
<protein>
    <submittedName>
        <fullName evidence="1">Uncharacterized protein</fullName>
    </submittedName>
</protein>
<comment type="caution">
    <text evidence="1">The sequence shown here is derived from an EMBL/GenBank/DDBJ whole genome shotgun (WGS) entry which is preliminary data.</text>
</comment>
<proteinExistence type="predicted"/>
<dbReference type="EMBL" id="JBEHCU010008250">
    <property type="protein sequence ID" value="KAL1386068.1"/>
    <property type="molecule type" value="Genomic_DNA"/>
</dbReference>
<dbReference type="Proteomes" id="UP001562425">
    <property type="component" value="Unassembled WGS sequence"/>
</dbReference>